<dbReference type="OrthoDB" id="8906158at2"/>
<dbReference type="RefSeq" id="WP_072429699.1">
    <property type="nucleotide sequence ID" value="NZ_FPKR01000013.1"/>
</dbReference>
<feature type="transmembrane region" description="Helical" evidence="1">
    <location>
        <begin position="64"/>
        <end position="90"/>
    </location>
</feature>
<keyword evidence="1" id="KW-0472">Membrane</keyword>
<dbReference type="STRING" id="1121279.SAMN02745887_03213"/>
<dbReference type="InterPro" id="IPR019670">
    <property type="entry name" value="DUF2523"/>
</dbReference>
<proteinExistence type="predicted"/>
<keyword evidence="1" id="KW-0812">Transmembrane</keyword>
<reference evidence="2 3" key="1">
    <citation type="submission" date="2016-11" db="EMBL/GenBank/DDBJ databases">
        <authorList>
            <person name="Jaros S."/>
            <person name="Januszkiewicz K."/>
            <person name="Wedrychowicz H."/>
        </authorList>
    </citation>
    <scope>NUCLEOTIDE SEQUENCE [LARGE SCALE GENOMIC DNA]</scope>
    <source>
        <strain evidence="2 3">DSM 18899</strain>
    </source>
</reference>
<dbReference type="Pfam" id="PF10734">
    <property type="entry name" value="DUF2523"/>
    <property type="match status" value="1"/>
</dbReference>
<evidence type="ECO:0000256" key="1">
    <source>
        <dbReference type="SAM" id="Phobius"/>
    </source>
</evidence>
<keyword evidence="1" id="KW-1133">Transmembrane helix</keyword>
<dbReference type="Proteomes" id="UP000186513">
    <property type="component" value="Unassembled WGS sequence"/>
</dbReference>
<evidence type="ECO:0000313" key="3">
    <source>
        <dbReference type="Proteomes" id="UP000186513"/>
    </source>
</evidence>
<dbReference type="AlphaFoldDB" id="A0A1K2HQI8"/>
<dbReference type="EMBL" id="FPKR01000013">
    <property type="protein sequence ID" value="SFZ78817.1"/>
    <property type="molecule type" value="Genomic_DNA"/>
</dbReference>
<evidence type="ECO:0008006" key="4">
    <source>
        <dbReference type="Google" id="ProtNLM"/>
    </source>
</evidence>
<organism evidence="2 3">
    <name type="scientific">Chitinimonas taiwanensis DSM 18899</name>
    <dbReference type="NCBI Taxonomy" id="1121279"/>
    <lineage>
        <taxon>Bacteria</taxon>
        <taxon>Pseudomonadati</taxon>
        <taxon>Pseudomonadota</taxon>
        <taxon>Betaproteobacteria</taxon>
        <taxon>Neisseriales</taxon>
        <taxon>Chitinibacteraceae</taxon>
        <taxon>Chitinimonas</taxon>
    </lineage>
</organism>
<keyword evidence="3" id="KW-1185">Reference proteome</keyword>
<protein>
    <recommendedName>
        <fullName evidence="4">DUF2523 domain-containing protein</fullName>
    </recommendedName>
</protein>
<sequence length="99" mass="10146">MLLAPLGAFVATSLTAAVGSMVGRALIALGVGVISYQGLDVMLTKGEAYVTTQLQLVPPDVMNILTFLGVTAMIKMHLATVAGIAGVKVARKSFGVLSK</sequence>
<accession>A0A1K2HQI8</accession>
<name>A0A1K2HQI8_9NEIS</name>
<evidence type="ECO:0000313" key="2">
    <source>
        <dbReference type="EMBL" id="SFZ78817.1"/>
    </source>
</evidence>
<gene>
    <name evidence="2" type="ORF">SAMN02745887_03213</name>
</gene>